<evidence type="ECO:0000256" key="1">
    <source>
        <dbReference type="ARBA" id="ARBA00004651"/>
    </source>
</evidence>
<dbReference type="InterPro" id="IPR003838">
    <property type="entry name" value="ABC3_permease_C"/>
</dbReference>
<evidence type="ECO:0000313" key="10">
    <source>
        <dbReference type="Proteomes" id="UP000004358"/>
    </source>
</evidence>
<organism evidence="9 10">
    <name type="scientific">Blastopirellula marina DSM 3645</name>
    <dbReference type="NCBI Taxonomy" id="314230"/>
    <lineage>
        <taxon>Bacteria</taxon>
        <taxon>Pseudomonadati</taxon>
        <taxon>Planctomycetota</taxon>
        <taxon>Planctomycetia</taxon>
        <taxon>Pirellulales</taxon>
        <taxon>Pirellulaceae</taxon>
        <taxon>Blastopirellula</taxon>
    </lineage>
</organism>
<feature type="transmembrane region" description="Helical" evidence="7">
    <location>
        <begin position="166"/>
        <end position="199"/>
    </location>
</feature>
<evidence type="ECO:0000256" key="7">
    <source>
        <dbReference type="SAM" id="Phobius"/>
    </source>
</evidence>
<evidence type="ECO:0000256" key="3">
    <source>
        <dbReference type="ARBA" id="ARBA00022692"/>
    </source>
</evidence>
<dbReference type="InterPro" id="IPR050250">
    <property type="entry name" value="Macrolide_Exporter_MacB"/>
</dbReference>
<evidence type="ECO:0000256" key="2">
    <source>
        <dbReference type="ARBA" id="ARBA00022475"/>
    </source>
</evidence>
<feature type="transmembrane region" description="Helical" evidence="7">
    <location>
        <begin position="220"/>
        <end position="240"/>
    </location>
</feature>
<dbReference type="GO" id="GO:0022857">
    <property type="term" value="F:transmembrane transporter activity"/>
    <property type="evidence" value="ECO:0007669"/>
    <property type="project" value="TreeGrafter"/>
</dbReference>
<sequence length="258" mass="28399">MKNLKSRTLLPGWHWMTKFSGLRRQSGRSAAIVFARYEDVQRDFDLPLTNFFWMNVEPDADYEQLGQSLQQIGDHYEGERQPVNGQGTWTFAARNFGDSVRITTVDDVRQRIRNRADGIIWGMGQLPLVTLAVSALGVLNTILASVRVRQWDLGVLRSLGLTRFGLFRLIIAEACLVGLVACVLSFSFGVTAGWCGVGISQHVSFFGGMSPTLVLPWKQLALGCGATLVLCLVAAIWPAFSAGRKEPLKLLQAGRSAA</sequence>
<feature type="transmembrane region" description="Helical" evidence="7">
    <location>
        <begin position="119"/>
        <end position="146"/>
    </location>
</feature>
<dbReference type="Pfam" id="PF02687">
    <property type="entry name" value="FtsX"/>
    <property type="match status" value="1"/>
</dbReference>
<evidence type="ECO:0000259" key="8">
    <source>
        <dbReference type="Pfam" id="PF02687"/>
    </source>
</evidence>
<evidence type="ECO:0000256" key="6">
    <source>
        <dbReference type="ARBA" id="ARBA00038076"/>
    </source>
</evidence>
<evidence type="ECO:0000313" key="9">
    <source>
        <dbReference type="EMBL" id="EAQ77868.1"/>
    </source>
</evidence>
<comment type="subcellular location">
    <subcellularLocation>
        <location evidence="1">Cell membrane</location>
        <topology evidence="1">Multi-pass membrane protein</topology>
    </subcellularLocation>
</comment>
<proteinExistence type="inferred from homology"/>
<keyword evidence="3 7" id="KW-0812">Transmembrane</keyword>
<dbReference type="PANTHER" id="PTHR30572">
    <property type="entry name" value="MEMBRANE COMPONENT OF TRANSPORTER-RELATED"/>
    <property type="match status" value="1"/>
</dbReference>
<dbReference type="eggNOG" id="COG0577">
    <property type="taxonomic scope" value="Bacteria"/>
</dbReference>
<comment type="similarity">
    <text evidence="6">Belongs to the ABC-4 integral membrane protein family.</text>
</comment>
<evidence type="ECO:0000256" key="4">
    <source>
        <dbReference type="ARBA" id="ARBA00022989"/>
    </source>
</evidence>
<dbReference type="AlphaFoldDB" id="A4A082"/>
<accession>A4A082</accession>
<name>A4A082_9BACT</name>
<keyword evidence="4 7" id="KW-1133">Transmembrane helix</keyword>
<reference evidence="9 10" key="1">
    <citation type="submission" date="2006-02" db="EMBL/GenBank/DDBJ databases">
        <authorList>
            <person name="Amann R."/>
            <person name="Ferriera S."/>
            <person name="Johnson J."/>
            <person name="Kravitz S."/>
            <person name="Halpern A."/>
            <person name="Remington K."/>
            <person name="Beeson K."/>
            <person name="Tran B."/>
            <person name="Rogers Y.-H."/>
            <person name="Friedman R."/>
            <person name="Venter J.C."/>
        </authorList>
    </citation>
    <scope>NUCLEOTIDE SEQUENCE [LARGE SCALE GENOMIC DNA]</scope>
    <source>
        <strain evidence="9 10">DSM 3645</strain>
    </source>
</reference>
<dbReference type="HOGENOM" id="CLU_1076321_0_0_0"/>
<comment type="caution">
    <text evidence="9">The sequence shown here is derived from an EMBL/GenBank/DDBJ whole genome shotgun (WGS) entry which is preliminary data.</text>
</comment>
<keyword evidence="5 7" id="KW-0472">Membrane</keyword>
<dbReference type="EMBL" id="AANZ01000027">
    <property type="protein sequence ID" value="EAQ77868.1"/>
    <property type="molecule type" value="Genomic_DNA"/>
</dbReference>
<dbReference type="OrthoDB" id="284300at2"/>
<dbReference type="Proteomes" id="UP000004358">
    <property type="component" value="Unassembled WGS sequence"/>
</dbReference>
<feature type="domain" description="ABC3 transporter permease C-terminal" evidence="8">
    <location>
        <begin position="127"/>
        <end position="247"/>
    </location>
</feature>
<gene>
    <name evidence="9" type="ORF">DSM3645_06189</name>
</gene>
<dbReference type="GO" id="GO:0005886">
    <property type="term" value="C:plasma membrane"/>
    <property type="evidence" value="ECO:0007669"/>
    <property type="project" value="UniProtKB-SubCell"/>
</dbReference>
<dbReference type="PANTHER" id="PTHR30572:SF4">
    <property type="entry name" value="ABC TRANSPORTER PERMEASE YTRF"/>
    <property type="match status" value="1"/>
</dbReference>
<evidence type="ECO:0000256" key="5">
    <source>
        <dbReference type="ARBA" id="ARBA00023136"/>
    </source>
</evidence>
<dbReference type="STRING" id="314230.DSM3645_06189"/>
<keyword evidence="2" id="KW-1003">Cell membrane</keyword>
<protein>
    <submittedName>
        <fullName evidence="9">Putative ABC transporter integral membrane protein</fullName>
    </submittedName>
</protein>